<dbReference type="InterPro" id="IPR036460">
    <property type="entry name" value="Cu_amine_oxidase_C_sf"/>
</dbReference>
<dbReference type="PANTHER" id="PTHR10638:SF20">
    <property type="entry name" value="AMINE OXIDASE"/>
    <property type="match status" value="1"/>
</dbReference>
<dbReference type="OrthoDB" id="3341590at2759"/>
<accession>A0A0C3K388</accession>
<dbReference type="HOGENOM" id="CLU_1647850_0_0_1"/>
<name>A0A0C3K388_9AGAM</name>
<gene>
    <name evidence="4" type="ORF">M407DRAFT_235269</name>
</gene>
<reference evidence="5" key="2">
    <citation type="submission" date="2015-01" db="EMBL/GenBank/DDBJ databases">
        <title>Evolutionary Origins and Diversification of the Mycorrhizal Mutualists.</title>
        <authorList>
            <consortium name="DOE Joint Genome Institute"/>
            <consortium name="Mycorrhizal Genomics Consortium"/>
            <person name="Kohler A."/>
            <person name="Kuo A."/>
            <person name="Nagy L.G."/>
            <person name="Floudas D."/>
            <person name="Copeland A."/>
            <person name="Barry K.W."/>
            <person name="Cichocki N."/>
            <person name="Veneault-Fourrey C."/>
            <person name="LaButti K."/>
            <person name="Lindquist E.A."/>
            <person name="Lipzen A."/>
            <person name="Lundell T."/>
            <person name="Morin E."/>
            <person name="Murat C."/>
            <person name="Riley R."/>
            <person name="Ohm R."/>
            <person name="Sun H."/>
            <person name="Tunlid A."/>
            <person name="Henrissat B."/>
            <person name="Grigoriev I.V."/>
            <person name="Hibbett D.S."/>
            <person name="Martin F."/>
        </authorList>
    </citation>
    <scope>NUCLEOTIDE SEQUENCE [LARGE SCALE GENOMIC DNA]</scope>
    <source>
        <strain evidence="5">MUT 4182</strain>
    </source>
</reference>
<dbReference type="EMBL" id="KN823787">
    <property type="protein sequence ID" value="KIO15848.1"/>
    <property type="molecule type" value="Genomic_DNA"/>
</dbReference>
<keyword evidence="1" id="KW-0560">Oxidoreductase</keyword>
<evidence type="ECO:0000313" key="5">
    <source>
        <dbReference type="Proteomes" id="UP000054248"/>
    </source>
</evidence>
<dbReference type="GO" id="GO:0005507">
    <property type="term" value="F:copper ion binding"/>
    <property type="evidence" value="ECO:0007669"/>
    <property type="project" value="InterPro"/>
</dbReference>
<protein>
    <recommendedName>
        <fullName evidence="1">Amine oxidase</fullName>
        <ecNumber evidence="1">1.4.3.-</ecNumber>
    </recommendedName>
</protein>
<feature type="non-terminal residue" evidence="4">
    <location>
        <position position="1"/>
    </location>
</feature>
<dbReference type="Gene3D" id="2.70.98.20">
    <property type="entry name" value="Copper amine oxidase, catalytic domain"/>
    <property type="match status" value="1"/>
</dbReference>
<dbReference type="GO" id="GO:0009308">
    <property type="term" value="P:amine metabolic process"/>
    <property type="evidence" value="ECO:0007669"/>
    <property type="project" value="UniProtKB-UniRule"/>
</dbReference>
<comment type="PTM">
    <text evidence="1">Topaquinone (TPQ) is generated by copper-dependent autoxidation of a specific tyrosyl residue.</text>
</comment>
<dbReference type="PANTHER" id="PTHR10638">
    <property type="entry name" value="COPPER AMINE OXIDASE"/>
    <property type="match status" value="1"/>
</dbReference>
<dbReference type="Pfam" id="PF01179">
    <property type="entry name" value="Cu_amine_oxid"/>
    <property type="match status" value="1"/>
</dbReference>
<keyword evidence="1" id="KW-0801">TPQ</keyword>
<dbReference type="SUPFAM" id="SSF49998">
    <property type="entry name" value="Amine oxidase catalytic domain"/>
    <property type="match status" value="1"/>
</dbReference>
<keyword evidence="5" id="KW-1185">Reference proteome</keyword>
<evidence type="ECO:0000256" key="2">
    <source>
        <dbReference type="SAM" id="MobiDB-lite"/>
    </source>
</evidence>
<feature type="domain" description="Copper amine oxidase catalytic" evidence="3">
    <location>
        <begin position="5"/>
        <end position="107"/>
    </location>
</feature>
<sequence>AVKGSVRVLNSARWGEDDVFIVKHKDTEPSSSTTWNQQLPIYPPVDFSKSQQITTPAESIDQEDLVVYLNLGMHHVPRAEDTPNTLFTDSRSSFFIAPFNYFDDEPSRDIRNAVLLVQDPNSGKYEVEESGSGDDDKTCTPRADVTPAYIGQIETDLSSSG</sequence>
<dbReference type="EC" id="1.4.3.-" evidence="1"/>
<dbReference type="GO" id="GO:0008131">
    <property type="term" value="F:primary methylamine oxidase activity"/>
    <property type="evidence" value="ECO:0007669"/>
    <property type="project" value="InterPro"/>
</dbReference>
<dbReference type="InterPro" id="IPR015798">
    <property type="entry name" value="Cu_amine_oxidase_C"/>
</dbReference>
<dbReference type="AlphaFoldDB" id="A0A0C3K388"/>
<dbReference type="InterPro" id="IPR000269">
    <property type="entry name" value="Cu_amine_oxidase"/>
</dbReference>
<evidence type="ECO:0000259" key="3">
    <source>
        <dbReference type="Pfam" id="PF01179"/>
    </source>
</evidence>
<comment type="similarity">
    <text evidence="1">Belongs to the copper/topaquinone oxidase family.</text>
</comment>
<organism evidence="4 5">
    <name type="scientific">Tulasnella calospora MUT 4182</name>
    <dbReference type="NCBI Taxonomy" id="1051891"/>
    <lineage>
        <taxon>Eukaryota</taxon>
        <taxon>Fungi</taxon>
        <taxon>Dikarya</taxon>
        <taxon>Basidiomycota</taxon>
        <taxon>Agaricomycotina</taxon>
        <taxon>Agaricomycetes</taxon>
        <taxon>Cantharellales</taxon>
        <taxon>Tulasnellaceae</taxon>
        <taxon>Tulasnella</taxon>
    </lineage>
</organism>
<dbReference type="GO" id="GO:0048038">
    <property type="term" value="F:quinone binding"/>
    <property type="evidence" value="ECO:0007669"/>
    <property type="project" value="InterPro"/>
</dbReference>
<proteinExistence type="inferred from homology"/>
<feature type="region of interest" description="Disordered" evidence="2">
    <location>
        <begin position="122"/>
        <end position="144"/>
    </location>
</feature>
<comment type="cofactor">
    <cofactor evidence="1">
        <name>Cu cation</name>
        <dbReference type="ChEBI" id="CHEBI:23378"/>
    </cofactor>
    <text evidence="1">Contains 1 topaquinone per subunit.</text>
</comment>
<evidence type="ECO:0000313" key="4">
    <source>
        <dbReference type="EMBL" id="KIO15848.1"/>
    </source>
</evidence>
<dbReference type="GO" id="GO:0005886">
    <property type="term" value="C:plasma membrane"/>
    <property type="evidence" value="ECO:0007669"/>
    <property type="project" value="TreeGrafter"/>
</dbReference>
<dbReference type="STRING" id="1051891.A0A0C3K388"/>
<reference evidence="4 5" key="1">
    <citation type="submission" date="2014-04" db="EMBL/GenBank/DDBJ databases">
        <authorList>
            <consortium name="DOE Joint Genome Institute"/>
            <person name="Kuo A."/>
            <person name="Girlanda M."/>
            <person name="Perotto S."/>
            <person name="Kohler A."/>
            <person name="Nagy L.G."/>
            <person name="Floudas D."/>
            <person name="Copeland A."/>
            <person name="Barry K.W."/>
            <person name="Cichocki N."/>
            <person name="Veneault-Fourrey C."/>
            <person name="LaButti K."/>
            <person name="Lindquist E.A."/>
            <person name="Lipzen A."/>
            <person name="Lundell T."/>
            <person name="Morin E."/>
            <person name="Murat C."/>
            <person name="Sun H."/>
            <person name="Tunlid A."/>
            <person name="Henrissat B."/>
            <person name="Grigoriev I.V."/>
            <person name="Hibbett D.S."/>
            <person name="Martin F."/>
            <person name="Nordberg H.P."/>
            <person name="Cantor M.N."/>
            <person name="Hua S.X."/>
        </authorList>
    </citation>
    <scope>NUCLEOTIDE SEQUENCE [LARGE SCALE GENOMIC DNA]</scope>
    <source>
        <strain evidence="4 5">MUT 4182</strain>
    </source>
</reference>
<keyword evidence="1" id="KW-0186">Copper</keyword>
<keyword evidence="1" id="KW-0479">Metal-binding</keyword>
<evidence type="ECO:0000256" key="1">
    <source>
        <dbReference type="RuleBase" id="RU000672"/>
    </source>
</evidence>
<dbReference type="Proteomes" id="UP000054248">
    <property type="component" value="Unassembled WGS sequence"/>
</dbReference>